<keyword evidence="3" id="KW-1185">Reference proteome</keyword>
<organism evidence="2 3">
    <name type="scientific">Leptothoe kymatousa TAU-MAC 1615</name>
    <dbReference type="NCBI Taxonomy" id="2364775"/>
    <lineage>
        <taxon>Bacteria</taxon>
        <taxon>Bacillati</taxon>
        <taxon>Cyanobacteriota</taxon>
        <taxon>Cyanophyceae</taxon>
        <taxon>Nodosilineales</taxon>
        <taxon>Cymatolegaceae</taxon>
        <taxon>Leptothoe</taxon>
        <taxon>Leptothoe kymatousa</taxon>
    </lineage>
</organism>
<evidence type="ECO:0000313" key="2">
    <source>
        <dbReference type="EMBL" id="MBT9311909.1"/>
    </source>
</evidence>
<evidence type="ECO:0000313" key="3">
    <source>
        <dbReference type="Proteomes" id="UP001196661"/>
    </source>
</evidence>
<comment type="caution">
    <text evidence="2">The sequence shown here is derived from an EMBL/GenBank/DDBJ whole genome shotgun (WGS) entry which is preliminary data.</text>
</comment>
<reference evidence="2 3" key="1">
    <citation type="journal article" date="2021" name="Mar. Drugs">
        <title>Genome Reduction and Secondary Metabolism of the Marine Sponge-Associated Cyanobacterium Leptothoe.</title>
        <authorList>
            <person name="Konstantinou D."/>
            <person name="Popin R.V."/>
            <person name="Fewer D.P."/>
            <person name="Sivonen K."/>
            <person name="Gkelis S."/>
        </authorList>
    </citation>
    <scope>NUCLEOTIDE SEQUENCE [LARGE SCALE GENOMIC DNA]</scope>
    <source>
        <strain evidence="2 3">TAU-MAC 1615</strain>
    </source>
</reference>
<dbReference type="EMBL" id="JADOER010000004">
    <property type="protein sequence ID" value="MBT9311909.1"/>
    <property type="molecule type" value="Genomic_DNA"/>
</dbReference>
<proteinExistence type="predicted"/>
<gene>
    <name evidence="2" type="ORF">IXB28_06800</name>
</gene>
<dbReference type="Proteomes" id="UP001196661">
    <property type="component" value="Unassembled WGS sequence"/>
</dbReference>
<accession>A0ABS5Y3G1</accession>
<name>A0ABS5Y3G1_9CYAN</name>
<evidence type="ECO:0000256" key="1">
    <source>
        <dbReference type="SAM" id="MobiDB-lite"/>
    </source>
</evidence>
<feature type="compositionally biased region" description="Polar residues" evidence="1">
    <location>
        <begin position="20"/>
        <end position="31"/>
    </location>
</feature>
<dbReference type="RefSeq" id="WP_215617763.1">
    <property type="nucleotide sequence ID" value="NZ_JADOER010000004.1"/>
</dbReference>
<protein>
    <submittedName>
        <fullName evidence="2">Uncharacterized protein</fullName>
    </submittedName>
</protein>
<sequence length="48" mass="5322">MAENCDGEPSLNPPLPIGQHRQQNVKSSRSAQVPPCEIDSSWLDYTQP</sequence>
<feature type="region of interest" description="Disordered" evidence="1">
    <location>
        <begin position="1"/>
        <end position="48"/>
    </location>
</feature>